<dbReference type="AlphaFoldDB" id="A0AA45BDT5"/>
<dbReference type="RefSeq" id="WP_059568429.1">
    <property type="nucleotide sequence ID" value="NZ_CADFFO010000002.1"/>
</dbReference>
<dbReference type="Proteomes" id="UP000237632">
    <property type="component" value="Unassembled WGS sequence"/>
</dbReference>
<evidence type="ECO:0000256" key="5">
    <source>
        <dbReference type="ARBA" id="ARBA00022729"/>
    </source>
</evidence>
<evidence type="ECO:0000256" key="2">
    <source>
        <dbReference type="ARBA" id="ARBA00022448"/>
    </source>
</evidence>
<evidence type="ECO:0000256" key="6">
    <source>
        <dbReference type="ARBA" id="ARBA00023136"/>
    </source>
</evidence>
<dbReference type="Gene3D" id="3.40.190.10">
    <property type="entry name" value="Periplasmic binding protein-like II"/>
    <property type="match status" value="2"/>
</dbReference>
<dbReference type="PANTHER" id="PTHR30024:SF7">
    <property type="entry name" value="NITRATE_NITRITE BINDING PROTEIN NRTA"/>
    <property type="match status" value="1"/>
</dbReference>
<dbReference type="EMBL" id="PVHK01000126">
    <property type="protein sequence ID" value="PRH41006.1"/>
    <property type="molecule type" value="Genomic_DNA"/>
</dbReference>
<keyword evidence="2" id="KW-0813">Transport</keyword>
<accession>A0AA45BDT5</accession>
<dbReference type="GO" id="GO:0012505">
    <property type="term" value="C:endomembrane system"/>
    <property type="evidence" value="ECO:0007669"/>
    <property type="project" value="UniProtKB-SubCell"/>
</dbReference>
<dbReference type="Pfam" id="PF13379">
    <property type="entry name" value="NMT1_2"/>
    <property type="match status" value="1"/>
</dbReference>
<keyword evidence="5" id="KW-0732">Signal</keyword>
<dbReference type="CDD" id="cd13553">
    <property type="entry name" value="PBP2_NrtA_CpmA_like"/>
    <property type="match status" value="1"/>
</dbReference>
<sequence length="347" mass="36961">MNPPIPAAPERAHLRLGFVALSDAAPLIVAQRLNLGARHGLTLELHRQPSWAAVRDKLLSGELDAAHALYGLVCGLQLGIGGPQADMAALMVLNRNGQAITFARGLADAYRASGDVRAAFATLGRKPLLAQTFPTGTHAMWLNHWLASHGVDPLRDVRSVVIPPPEMVAALAGGELDGFCAGEPWHAVAEACGAGRTVAVTSEIWPDHPEKVLATRRDFVALYPATARALIRTVVDACAWLDDPAHRRDAADWLASPDALGVPARLIAPRLLGDYGAGPFAQPPLPIRFHDGGGVNRPDPQEARWFLSQYRRWGMLEGTQDDAQIAAAIAQTALYDAAVADDGTAGR</sequence>
<dbReference type="PANTHER" id="PTHR30024">
    <property type="entry name" value="ALIPHATIC SULFONATES-BINDING PROTEIN-RELATED"/>
    <property type="match status" value="1"/>
</dbReference>
<keyword evidence="3" id="KW-1003">Cell membrane</keyword>
<gene>
    <name evidence="7" type="ORF">C6T65_17990</name>
</gene>
<dbReference type="SUPFAM" id="SSF53850">
    <property type="entry name" value="Periplasmic binding protein-like II"/>
    <property type="match status" value="1"/>
</dbReference>
<dbReference type="InterPro" id="IPR044527">
    <property type="entry name" value="NrtA/CpmA_ABC-bd_dom"/>
</dbReference>
<comment type="caution">
    <text evidence="7">The sequence shown here is derived from an EMBL/GenBank/DDBJ whole genome shotgun (WGS) entry which is preliminary data.</text>
</comment>
<name>A0AA45BDT5_BURVI</name>
<keyword evidence="6" id="KW-0472">Membrane</keyword>
<evidence type="ECO:0000256" key="4">
    <source>
        <dbReference type="ARBA" id="ARBA00022519"/>
    </source>
</evidence>
<organism evidence="7 8">
    <name type="scientific">Burkholderia vietnamiensis</name>
    <dbReference type="NCBI Taxonomy" id="60552"/>
    <lineage>
        <taxon>Bacteria</taxon>
        <taxon>Pseudomonadati</taxon>
        <taxon>Pseudomonadota</taxon>
        <taxon>Betaproteobacteria</taxon>
        <taxon>Burkholderiales</taxon>
        <taxon>Burkholderiaceae</taxon>
        <taxon>Burkholderia</taxon>
        <taxon>Burkholderia cepacia complex</taxon>
    </lineage>
</organism>
<evidence type="ECO:0000256" key="3">
    <source>
        <dbReference type="ARBA" id="ARBA00022475"/>
    </source>
</evidence>
<proteinExistence type="predicted"/>
<evidence type="ECO:0000313" key="7">
    <source>
        <dbReference type="EMBL" id="PRH41006.1"/>
    </source>
</evidence>
<protein>
    <submittedName>
        <fullName evidence="7">Nitrate ABC transporter substrate-binding protein</fullName>
    </submittedName>
</protein>
<comment type="subcellular location">
    <subcellularLocation>
        <location evidence="1">Endomembrane system</location>
    </subcellularLocation>
</comment>
<evidence type="ECO:0000313" key="8">
    <source>
        <dbReference type="Proteomes" id="UP000237632"/>
    </source>
</evidence>
<evidence type="ECO:0000256" key="1">
    <source>
        <dbReference type="ARBA" id="ARBA00004308"/>
    </source>
</evidence>
<reference evidence="7 8" key="1">
    <citation type="submission" date="2018-03" db="EMBL/GenBank/DDBJ databases">
        <authorList>
            <person name="Nguyen K."/>
            <person name="Fouts D."/>
            <person name="Sutton G."/>
        </authorList>
    </citation>
    <scope>NUCLEOTIDE SEQUENCE [LARGE SCALE GENOMIC DNA]</scope>
    <source>
        <strain evidence="7 8">AU3578</strain>
    </source>
</reference>
<keyword evidence="4" id="KW-0997">Cell inner membrane</keyword>